<evidence type="ECO:0000313" key="3">
    <source>
        <dbReference type="Proteomes" id="UP001445335"/>
    </source>
</evidence>
<feature type="region of interest" description="Disordered" evidence="1">
    <location>
        <begin position="109"/>
        <end position="150"/>
    </location>
</feature>
<proteinExistence type="predicted"/>
<protein>
    <submittedName>
        <fullName evidence="2">Uncharacterized protein</fullName>
    </submittedName>
</protein>
<accession>A0AAW1R0J8</accession>
<organism evidence="2 3">
    <name type="scientific">Elliptochloris bilobata</name>
    <dbReference type="NCBI Taxonomy" id="381761"/>
    <lineage>
        <taxon>Eukaryota</taxon>
        <taxon>Viridiplantae</taxon>
        <taxon>Chlorophyta</taxon>
        <taxon>core chlorophytes</taxon>
        <taxon>Trebouxiophyceae</taxon>
        <taxon>Trebouxiophyceae incertae sedis</taxon>
        <taxon>Elliptochloris clade</taxon>
        <taxon>Elliptochloris</taxon>
    </lineage>
</organism>
<evidence type="ECO:0000313" key="2">
    <source>
        <dbReference type="EMBL" id="KAK9827373.1"/>
    </source>
</evidence>
<name>A0AAW1R0J8_9CHLO</name>
<sequence>MARLHRRGRRAGEAGGHYVHDMHDVKPQRRASLGGAKRAWEAPSESPQHASPVLQRGFDGPAATAQASCPAGPATPCVLGRDCTARRRIHVTAGGDRPIDHRVEAAPELAPSAARASGSQGYATPPPDPGAGGAACDGDPVGNAAVHGSHGRQAVATEGVQDFTLSEMQSTAEDCALRGCNLFITDCAGTGKSAIGGVTLHTFAGIGKGGDSREVLADFVRGYDKIRRRFCRTNVLLIDEVDYVMRACCAEQLGSKLVLSLLPFGVAQAGHACLAKEPKCKEPRLAFKSWAWQQCHFVPVVLEVFRQRDPEFCALLSNVRLGIVKRENLALLNSLRPAVPGGGDRANVAVPPK</sequence>
<feature type="region of interest" description="Disordered" evidence="1">
    <location>
        <begin position="1"/>
        <end position="73"/>
    </location>
</feature>
<dbReference type="EMBL" id="JALJOU010000058">
    <property type="protein sequence ID" value="KAK9827373.1"/>
    <property type="molecule type" value="Genomic_DNA"/>
</dbReference>
<reference evidence="2 3" key="1">
    <citation type="journal article" date="2024" name="Nat. Commun.">
        <title>Phylogenomics reveals the evolutionary origins of lichenization in chlorophyte algae.</title>
        <authorList>
            <person name="Puginier C."/>
            <person name="Libourel C."/>
            <person name="Otte J."/>
            <person name="Skaloud P."/>
            <person name="Haon M."/>
            <person name="Grisel S."/>
            <person name="Petersen M."/>
            <person name="Berrin J.G."/>
            <person name="Delaux P.M."/>
            <person name="Dal Grande F."/>
            <person name="Keller J."/>
        </authorList>
    </citation>
    <scope>NUCLEOTIDE SEQUENCE [LARGE SCALE GENOMIC DNA]</scope>
    <source>
        <strain evidence="2 3">SAG 245.80</strain>
    </source>
</reference>
<feature type="compositionally biased region" description="Basic and acidic residues" evidence="1">
    <location>
        <begin position="18"/>
        <end position="27"/>
    </location>
</feature>
<evidence type="ECO:0000256" key="1">
    <source>
        <dbReference type="SAM" id="MobiDB-lite"/>
    </source>
</evidence>
<comment type="caution">
    <text evidence="2">The sequence shown here is derived from an EMBL/GenBank/DDBJ whole genome shotgun (WGS) entry which is preliminary data.</text>
</comment>
<dbReference type="Proteomes" id="UP001445335">
    <property type="component" value="Unassembled WGS sequence"/>
</dbReference>
<dbReference type="AlphaFoldDB" id="A0AAW1R0J8"/>
<gene>
    <name evidence="2" type="ORF">WJX81_003351</name>
</gene>
<keyword evidence="3" id="KW-1185">Reference proteome</keyword>